<protein>
    <submittedName>
        <fullName evidence="1">SRPBCC family protein</fullName>
    </submittedName>
</protein>
<dbReference type="Proteomes" id="UP001147653">
    <property type="component" value="Unassembled WGS sequence"/>
</dbReference>
<sequence>MRTWTAQSSASAPVAWALLARPGAWSAWAPHVRGAWGLGTPEVRAGAVGAARLLGVIPVPAKITSKSERSWTWRVGPAVMTHRVVGQGSGSVVAVDLRAPGPLEGAIAAAYGPIIQTMIDRLARLAE</sequence>
<dbReference type="RefSeq" id="WP_270026207.1">
    <property type="nucleotide sequence ID" value="NZ_JAPDDP010000027.1"/>
</dbReference>
<name>A0A9X3N8Q1_9ACTN</name>
<dbReference type="SUPFAM" id="SSF55961">
    <property type="entry name" value="Bet v1-like"/>
    <property type="match status" value="1"/>
</dbReference>
<gene>
    <name evidence="1" type="ORF">OJ997_16235</name>
</gene>
<proteinExistence type="predicted"/>
<dbReference type="Gene3D" id="3.30.530.20">
    <property type="match status" value="1"/>
</dbReference>
<dbReference type="InterPro" id="IPR023393">
    <property type="entry name" value="START-like_dom_sf"/>
</dbReference>
<dbReference type="EMBL" id="JAPDDP010000027">
    <property type="protein sequence ID" value="MDA0181853.1"/>
    <property type="molecule type" value="Genomic_DNA"/>
</dbReference>
<keyword evidence="2" id="KW-1185">Reference proteome</keyword>
<organism evidence="1 2">
    <name type="scientific">Solirubrobacter phytolaccae</name>
    <dbReference type="NCBI Taxonomy" id="1404360"/>
    <lineage>
        <taxon>Bacteria</taxon>
        <taxon>Bacillati</taxon>
        <taxon>Actinomycetota</taxon>
        <taxon>Thermoleophilia</taxon>
        <taxon>Solirubrobacterales</taxon>
        <taxon>Solirubrobacteraceae</taxon>
        <taxon>Solirubrobacter</taxon>
    </lineage>
</organism>
<comment type="caution">
    <text evidence="1">The sequence shown here is derived from an EMBL/GenBank/DDBJ whole genome shotgun (WGS) entry which is preliminary data.</text>
</comment>
<dbReference type="AlphaFoldDB" id="A0A9X3N8Q1"/>
<dbReference type="InterPro" id="IPR019587">
    <property type="entry name" value="Polyketide_cyclase/dehydratase"/>
</dbReference>
<reference evidence="1" key="1">
    <citation type="submission" date="2022-10" db="EMBL/GenBank/DDBJ databases">
        <title>The WGS of Solirubrobacter phytolaccae KCTC 29190.</title>
        <authorList>
            <person name="Jiang Z."/>
        </authorList>
    </citation>
    <scope>NUCLEOTIDE SEQUENCE</scope>
    <source>
        <strain evidence="1">KCTC 29190</strain>
    </source>
</reference>
<dbReference type="Pfam" id="PF10604">
    <property type="entry name" value="Polyketide_cyc2"/>
    <property type="match status" value="1"/>
</dbReference>
<evidence type="ECO:0000313" key="1">
    <source>
        <dbReference type="EMBL" id="MDA0181853.1"/>
    </source>
</evidence>
<accession>A0A9X3N8Q1</accession>
<evidence type="ECO:0000313" key="2">
    <source>
        <dbReference type="Proteomes" id="UP001147653"/>
    </source>
</evidence>